<reference evidence="1 2" key="1">
    <citation type="submission" date="2023-11" db="EMBL/GenBank/DDBJ databases">
        <title>Halocaridina rubra genome assembly.</title>
        <authorList>
            <person name="Smith C."/>
        </authorList>
    </citation>
    <scope>NUCLEOTIDE SEQUENCE [LARGE SCALE GENOMIC DNA]</scope>
    <source>
        <strain evidence="1">EP-1</strain>
        <tissue evidence="1">Whole</tissue>
    </source>
</reference>
<dbReference type="EMBL" id="JAXCGZ010021551">
    <property type="protein sequence ID" value="KAK7047975.1"/>
    <property type="molecule type" value="Genomic_DNA"/>
</dbReference>
<name>A0AAN8WCW0_HALRR</name>
<evidence type="ECO:0000313" key="1">
    <source>
        <dbReference type="EMBL" id="KAK7047975.1"/>
    </source>
</evidence>
<organism evidence="1 2">
    <name type="scientific">Halocaridina rubra</name>
    <name type="common">Hawaiian red shrimp</name>
    <dbReference type="NCBI Taxonomy" id="373956"/>
    <lineage>
        <taxon>Eukaryota</taxon>
        <taxon>Metazoa</taxon>
        <taxon>Ecdysozoa</taxon>
        <taxon>Arthropoda</taxon>
        <taxon>Crustacea</taxon>
        <taxon>Multicrustacea</taxon>
        <taxon>Malacostraca</taxon>
        <taxon>Eumalacostraca</taxon>
        <taxon>Eucarida</taxon>
        <taxon>Decapoda</taxon>
        <taxon>Pleocyemata</taxon>
        <taxon>Caridea</taxon>
        <taxon>Atyoidea</taxon>
        <taxon>Atyidae</taxon>
        <taxon>Halocaridina</taxon>
    </lineage>
</organism>
<comment type="caution">
    <text evidence="1">The sequence shown here is derived from an EMBL/GenBank/DDBJ whole genome shotgun (WGS) entry which is preliminary data.</text>
</comment>
<gene>
    <name evidence="1" type="ORF">SK128_013914</name>
</gene>
<accession>A0AAN8WCW0</accession>
<evidence type="ECO:0000313" key="2">
    <source>
        <dbReference type="Proteomes" id="UP001381693"/>
    </source>
</evidence>
<feature type="non-terminal residue" evidence="1">
    <location>
        <position position="73"/>
    </location>
</feature>
<proteinExistence type="predicted"/>
<dbReference type="Proteomes" id="UP001381693">
    <property type="component" value="Unassembled WGS sequence"/>
</dbReference>
<dbReference type="AlphaFoldDB" id="A0AAN8WCW0"/>
<keyword evidence="2" id="KW-1185">Reference proteome</keyword>
<sequence length="73" mass="8514">MFAEKACTEVTLTFIYILERKKLPFRLEDMTLPKNLHPSLLMSEFKHQATFHFWTFQVDGTPISLPALLLTDT</sequence>
<protein>
    <submittedName>
        <fullName evidence="1">Uncharacterized protein</fullName>
    </submittedName>
</protein>